<dbReference type="Proteomes" id="UP000316778">
    <property type="component" value="Unassembled WGS sequence"/>
</dbReference>
<evidence type="ECO:0000259" key="1">
    <source>
        <dbReference type="Pfam" id="PF13086"/>
    </source>
</evidence>
<evidence type="ECO:0000313" key="5">
    <source>
        <dbReference type="Proteomes" id="UP000316778"/>
    </source>
</evidence>
<dbReference type="InterPro" id="IPR027417">
    <property type="entry name" value="P-loop_NTPase"/>
</dbReference>
<dbReference type="InterPro" id="IPR047187">
    <property type="entry name" value="SF1_C_Upf1"/>
</dbReference>
<protein>
    <submittedName>
        <fullName evidence="4">AAA domain-containing protein</fullName>
    </submittedName>
</protein>
<reference evidence="4 5" key="1">
    <citation type="journal article" date="2013" name="Stand. Genomic Sci.">
        <title>Genomic Encyclopedia of Type Strains, Phase I: The one thousand microbial genomes (KMG-I) project.</title>
        <authorList>
            <person name="Kyrpides N.C."/>
            <person name="Woyke T."/>
            <person name="Eisen J.A."/>
            <person name="Garrity G."/>
            <person name="Lilburn T.G."/>
            <person name="Beck B.J."/>
            <person name="Whitman W.B."/>
            <person name="Hugenholtz P."/>
            <person name="Klenk H.P."/>
        </authorList>
    </citation>
    <scope>NUCLEOTIDE SEQUENCE [LARGE SCALE GENOMIC DNA]</scope>
    <source>
        <strain evidence="4 5">DSM 13484</strain>
    </source>
</reference>
<dbReference type="InterPro" id="IPR041679">
    <property type="entry name" value="DNA2/NAM7-like_C"/>
</dbReference>
<feature type="domain" description="DNA2/NAM7 helicase helicase" evidence="1">
    <location>
        <begin position="330"/>
        <end position="516"/>
    </location>
</feature>
<dbReference type="Pfam" id="PF13195">
    <property type="entry name" value="DUF4011"/>
    <property type="match status" value="1"/>
</dbReference>
<dbReference type="SUPFAM" id="SSF52540">
    <property type="entry name" value="P-loop containing nucleoside triphosphate hydrolases"/>
    <property type="match status" value="1"/>
</dbReference>
<sequence>MPDLFKSTVPPAPAPAGQDARILSGLRNRLFDTSRRNRLLYYRPNRRFVELTTASMPLNGQRVAPERLLTYPAFARQLSSMKDLHLEKLLHFDDHPYLQGQLNTVRLQAESDEREYGFSQLRLVITFIHWHHGKGDTQERVQSPLLLLPVKLQRSKGIPRDPFTLMPTDTTAVINPVLAHWWQELYGISLPESIALDKTRPEELFLVLQQKIAAAQPGILLHYRDQPPIETLRHTALQTRERYQQGRRSPATADTVAEAGALHWEMDACNLVLGNFNYKKMSLVSDYHQVADRGIMHPVFQTLFSTAPRGPAPAPVPHTPRDWYHVIAADPTQTNAILHGRNGHSYIIQGPPGTGKSQTITNLVADYLARGKTVLFVCEKRAALDVVYHRLQQNGLAELCCYIHDSQADKKDFIKDLKTVYDDFLRHKMDLTHITLRRKIAQEHLQRQLQLLENYHARQRSTHAAAGIPTRQLISTLLRLQEHIPAIETGQADLPSYRHWLASGDTLQALSQALEQNGAHPALARHPFRNLGKALVQSEQPLTLMENISGLVQNTMAHIAGIIARYHIPPDYTEKLTDLITLVKHAAVLEPLATSHNLQLVNKDSKAARRFEKAWRQHRRLQKARKQAAAANQHWQHRLSPDEVQRAIAVASKHEGRFFRFLSRDWRQLKKQLQGAYDFSAHPLPPAFSAILQQLQQEYEAEALAQQHRYALQEQYGTDNIRTLHTALEALRRRQDDAPTAYLLQHPAAAGLVSQLGRLNHHLHELELRLQQCLYDYEHKSLRQAQEELDAIIRQAASLRPLLPALRAFAEVPAPLQDLVRQQALSAPQTEAALAQATLQQLFNEHPDFAAATDHDLQQAVKEIAHTYQHLLQLNSDYIRARQRQQFLQHYTLSHTAASQLDTAQKQQKKIYAEGRRLLEHEMSKTMRFKSIREMASLESGAVLKDIKPVWLMSPLSVSDSLPLDTALFDVVIFDEASQIPLEEGIPALFRAAQTIIVGDEKQMPPASFFHAGHTDPDDLDAPENGNGEALPGMDAESLLAQGARQLHSTMLCWHYRSRHESLISYSNHAFYGAALLTVPDRSVPQPHPAATEIPEPGAGAQTAQQLLQGGISFHYLPNSIYEERSNLQEAQYIACMVKQLLLDAVQDSIGIVAFSQEQQGAINAAIATLAAEDRAFEAALENARNRTTAGQYNGLFVKNLENVQGDERDIIIISICYGHNRQGKMGMNFGPINRQGGEKRLNVIFSRARKHMAVVSSIRHSHITNTHNAGARYFRLFLHYAEMAGAGRMQEAQQLLDSLPPPGKKAPSRSTASGNITTQQVKAALQAAGYTVDEAVGQSSFRCTLAVKRQAADTHYCLGILVDDEQHYAQNNLVEQYYQRPAVLQSFGWRIAGVYAKDWLADRHKVLSRLLALLQDKH</sequence>
<gene>
    <name evidence="4" type="ORF">LX66_4863</name>
</gene>
<feature type="domain" description="Restriction endonuclease type II-like" evidence="3">
    <location>
        <begin position="1320"/>
        <end position="1414"/>
    </location>
</feature>
<dbReference type="CDD" id="cd18808">
    <property type="entry name" value="SF1_C_Upf1"/>
    <property type="match status" value="1"/>
</dbReference>
<keyword evidence="5" id="KW-1185">Reference proteome</keyword>
<dbReference type="GO" id="GO:0004386">
    <property type="term" value="F:helicase activity"/>
    <property type="evidence" value="ECO:0007669"/>
    <property type="project" value="InterPro"/>
</dbReference>
<dbReference type="InterPro" id="IPR025103">
    <property type="entry name" value="DUF4011"/>
</dbReference>
<comment type="caution">
    <text evidence="4">The sequence shown here is derived from an EMBL/GenBank/DDBJ whole genome shotgun (WGS) entry which is preliminary data.</text>
</comment>
<dbReference type="InterPro" id="IPR041677">
    <property type="entry name" value="DNA2/NAM7_AAA_11"/>
</dbReference>
<organism evidence="4 5">
    <name type="scientific">Chitinophaga japonensis</name>
    <name type="common">Flexibacter japonensis</name>
    <dbReference type="NCBI Taxonomy" id="104662"/>
    <lineage>
        <taxon>Bacteria</taxon>
        <taxon>Pseudomonadati</taxon>
        <taxon>Bacteroidota</taxon>
        <taxon>Chitinophagia</taxon>
        <taxon>Chitinophagales</taxon>
        <taxon>Chitinophagaceae</taxon>
        <taxon>Chitinophaga</taxon>
    </lineage>
</organism>
<dbReference type="Pfam" id="PF18741">
    <property type="entry name" value="MTES_1575"/>
    <property type="match status" value="1"/>
</dbReference>
<dbReference type="RefSeq" id="WP_145718191.1">
    <property type="nucleotide sequence ID" value="NZ_BAAAFY010000002.1"/>
</dbReference>
<dbReference type="Pfam" id="PF13086">
    <property type="entry name" value="AAA_11"/>
    <property type="match status" value="2"/>
</dbReference>
<dbReference type="InterPro" id="IPR045055">
    <property type="entry name" value="DNA2/NAM7-like"/>
</dbReference>
<evidence type="ECO:0000259" key="3">
    <source>
        <dbReference type="Pfam" id="PF18741"/>
    </source>
</evidence>
<accession>A0A562STQ9</accession>
<evidence type="ECO:0000259" key="2">
    <source>
        <dbReference type="Pfam" id="PF13087"/>
    </source>
</evidence>
<dbReference type="Gene3D" id="3.40.50.300">
    <property type="entry name" value="P-loop containing nucleotide triphosphate hydrolases"/>
    <property type="match status" value="3"/>
</dbReference>
<dbReference type="InterPro" id="IPR049468">
    <property type="entry name" value="Restrct_endonuc-II-like_dom"/>
</dbReference>
<dbReference type="OrthoDB" id="9757917at2"/>
<proteinExistence type="predicted"/>
<dbReference type="EMBL" id="VLLG01000005">
    <property type="protein sequence ID" value="TWI84493.1"/>
    <property type="molecule type" value="Genomic_DNA"/>
</dbReference>
<name>A0A562STQ9_CHIJA</name>
<feature type="domain" description="DNA2/NAM7 helicase-like C-terminal" evidence="2">
    <location>
        <begin position="1044"/>
        <end position="1258"/>
    </location>
</feature>
<feature type="domain" description="DNA2/NAM7 helicase helicase" evidence="1">
    <location>
        <begin position="828"/>
        <end position="1006"/>
    </location>
</feature>
<evidence type="ECO:0000313" key="4">
    <source>
        <dbReference type="EMBL" id="TWI84493.1"/>
    </source>
</evidence>
<dbReference type="PANTHER" id="PTHR10887">
    <property type="entry name" value="DNA2/NAM7 HELICASE FAMILY"/>
    <property type="match status" value="1"/>
</dbReference>
<dbReference type="Pfam" id="PF13087">
    <property type="entry name" value="AAA_12"/>
    <property type="match status" value="1"/>
</dbReference>
<dbReference type="PANTHER" id="PTHR10887:SF495">
    <property type="entry name" value="HELICASE SENATAXIN ISOFORM X1-RELATED"/>
    <property type="match status" value="1"/>
</dbReference>